<evidence type="ECO:0000313" key="2">
    <source>
        <dbReference type="EMBL" id="GFA51675.1"/>
    </source>
</evidence>
<comment type="caution">
    <text evidence="2">The sequence shown here is derived from an EMBL/GenBank/DDBJ whole genome shotgun (WGS) entry which is preliminary data.</text>
</comment>
<name>A0A699JSU5_TANCI</name>
<accession>A0A699JSU5</accession>
<keyword evidence="1" id="KW-0812">Transmembrane</keyword>
<keyword evidence="1" id="KW-0472">Membrane</keyword>
<sequence>MSIEIQKKEKLLQQEQWAYLSIHLSKCLTSFCYDDDDNEDCTFAITPDEPVLSTEEPDNSLSMGDEHLDTIPTTESDEFIKFGVKNLISIPSESEGIPEHMCDVLSHDNSPLLDVSKDQIEDFSESNEEFSSINDDSFSIDDIDYVEASPSDSELVSSEVMEIVIPKVGGIDNDILLTIKDDLLHEKLLNVNLLIAKIEALNASLTPSSDCKTKSSSTSLNSLLEETNTFDNSLPEFETFCFDVEEISSGSTTTHPDISLLKYKVFHDDPVKEISSGSPTTHFDSPLYASFMFDLSINPFPPADRSNSYEFTDELIPFISVPEYDCFLFKVKPNSRDLTTDVVKNISPTKEPQVLNVLPTHPTLQLNMKFQPSSESLFAYVVWIFLPFIYSVVPHYLLSLRNKDIIFDPGICNSHFSRPDISHRYGTIKKFNTHRSHLNKCPMMIHGPNNPPLDVLLFHFYAP</sequence>
<gene>
    <name evidence="2" type="ORF">Tci_623647</name>
</gene>
<evidence type="ECO:0000256" key="1">
    <source>
        <dbReference type="SAM" id="Phobius"/>
    </source>
</evidence>
<keyword evidence="1" id="KW-1133">Transmembrane helix</keyword>
<dbReference type="EMBL" id="BKCJ010437850">
    <property type="protein sequence ID" value="GFA51675.1"/>
    <property type="molecule type" value="Genomic_DNA"/>
</dbReference>
<protein>
    <submittedName>
        <fullName evidence="2">Uncharacterized protein</fullName>
    </submittedName>
</protein>
<dbReference type="AlphaFoldDB" id="A0A699JSU5"/>
<organism evidence="2">
    <name type="scientific">Tanacetum cinerariifolium</name>
    <name type="common">Dalmatian daisy</name>
    <name type="synonym">Chrysanthemum cinerariifolium</name>
    <dbReference type="NCBI Taxonomy" id="118510"/>
    <lineage>
        <taxon>Eukaryota</taxon>
        <taxon>Viridiplantae</taxon>
        <taxon>Streptophyta</taxon>
        <taxon>Embryophyta</taxon>
        <taxon>Tracheophyta</taxon>
        <taxon>Spermatophyta</taxon>
        <taxon>Magnoliopsida</taxon>
        <taxon>eudicotyledons</taxon>
        <taxon>Gunneridae</taxon>
        <taxon>Pentapetalae</taxon>
        <taxon>asterids</taxon>
        <taxon>campanulids</taxon>
        <taxon>Asterales</taxon>
        <taxon>Asteraceae</taxon>
        <taxon>Asteroideae</taxon>
        <taxon>Anthemideae</taxon>
        <taxon>Anthemidinae</taxon>
        <taxon>Tanacetum</taxon>
    </lineage>
</organism>
<feature type="transmembrane region" description="Helical" evidence="1">
    <location>
        <begin position="377"/>
        <end position="398"/>
    </location>
</feature>
<reference evidence="2" key="1">
    <citation type="journal article" date="2019" name="Sci. Rep.">
        <title>Draft genome of Tanacetum cinerariifolium, the natural source of mosquito coil.</title>
        <authorList>
            <person name="Yamashiro T."/>
            <person name="Shiraishi A."/>
            <person name="Satake H."/>
            <person name="Nakayama K."/>
        </authorList>
    </citation>
    <scope>NUCLEOTIDE SEQUENCE</scope>
</reference>
<proteinExistence type="predicted"/>